<reference evidence="1 2" key="1">
    <citation type="journal article" date="2020" name="IScience">
        <title>Genome Sequencing of the Endangered Kingdonia uniflora (Circaeasteraceae, Ranunculales) Reveals Potential Mechanisms of Evolutionary Specialization.</title>
        <authorList>
            <person name="Sun Y."/>
            <person name="Deng T."/>
            <person name="Zhang A."/>
            <person name="Moore M.J."/>
            <person name="Landis J.B."/>
            <person name="Lin N."/>
            <person name="Zhang H."/>
            <person name="Zhang X."/>
            <person name="Huang J."/>
            <person name="Zhang X."/>
            <person name="Sun H."/>
            <person name="Wang H."/>
        </authorList>
    </citation>
    <scope>NUCLEOTIDE SEQUENCE [LARGE SCALE GENOMIC DNA]</scope>
    <source>
        <strain evidence="1">TB1705</strain>
        <tissue evidence="1">Leaf</tissue>
    </source>
</reference>
<organism evidence="1 2">
    <name type="scientific">Kingdonia uniflora</name>
    <dbReference type="NCBI Taxonomy" id="39325"/>
    <lineage>
        <taxon>Eukaryota</taxon>
        <taxon>Viridiplantae</taxon>
        <taxon>Streptophyta</taxon>
        <taxon>Embryophyta</taxon>
        <taxon>Tracheophyta</taxon>
        <taxon>Spermatophyta</taxon>
        <taxon>Magnoliopsida</taxon>
        <taxon>Ranunculales</taxon>
        <taxon>Circaeasteraceae</taxon>
        <taxon>Kingdonia</taxon>
    </lineage>
</organism>
<accession>A0A7J7LW61</accession>
<evidence type="ECO:0000313" key="2">
    <source>
        <dbReference type="Proteomes" id="UP000541444"/>
    </source>
</evidence>
<dbReference type="EMBL" id="JACGCM010001954">
    <property type="protein sequence ID" value="KAF6146886.1"/>
    <property type="molecule type" value="Genomic_DNA"/>
</dbReference>
<name>A0A7J7LW61_9MAGN</name>
<proteinExistence type="predicted"/>
<keyword evidence="2" id="KW-1185">Reference proteome</keyword>
<gene>
    <name evidence="1" type="ORF">GIB67_018539</name>
</gene>
<dbReference type="AlphaFoldDB" id="A0A7J7LW61"/>
<sequence>MMPTDYENGCISFVHLRTYLDHTKVNIRDPANANTIFKAFMLLYFGGVLFGNSKSWARLELLCPIVVLENKAYTIDFGSAILGNLYYCLDQALK</sequence>
<protein>
    <submittedName>
        <fullName evidence="1">Uncharacterized protein</fullName>
    </submittedName>
</protein>
<evidence type="ECO:0000313" key="1">
    <source>
        <dbReference type="EMBL" id="KAF6146886.1"/>
    </source>
</evidence>
<dbReference type="Proteomes" id="UP000541444">
    <property type="component" value="Unassembled WGS sequence"/>
</dbReference>
<comment type="caution">
    <text evidence="1">The sequence shown here is derived from an EMBL/GenBank/DDBJ whole genome shotgun (WGS) entry which is preliminary data.</text>
</comment>